<accession>A0A2T8IPH0</accession>
<evidence type="ECO:0000256" key="1">
    <source>
        <dbReference type="SAM" id="MobiDB-lite"/>
    </source>
</evidence>
<gene>
    <name evidence="2" type="ORF">PAHAL_5G538900</name>
</gene>
<dbReference type="Gramene" id="PVH39582">
    <property type="protein sequence ID" value="PVH39582"/>
    <property type="gene ID" value="PAHAL_5G538900"/>
</dbReference>
<dbReference type="Proteomes" id="UP000243499">
    <property type="component" value="Chromosome 5"/>
</dbReference>
<proteinExistence type="predicted"/>
<feature type="region of interest" description="Disordered" evidence="1">
    <location>
        <begin position="228"/>
        <end position="249"/>
    </location>
</feature>
<feature type="region of interest" description="Disordered" evidence="1">
    <location>
        <begin position="1"/>
        <end position="77"/>
    </location>
</feature>
<dbReference type="PANTHER" id="PTHR33086">
    <property type="entry name" value="OS05G0468200 PROTEIN-RELATED"/>
    <property type="match status" value="1"/>
</dbReference>
<evidence type="ECO:0000313" key="2">
    <source>
        <dbReference type="EMBL" id="PVH39582.1"/>
    </source>
</evidence>
<organism evidence="2">
    <name type="scientific">Panicum hallii</name>
    <dbReference type="NCBI Taxonomy" id="206008"/>
    <lineage>
        <taxon>Eukaryota</taxon>
        <taxon>Viridiplantae</taxon>
        <taxon>Streptophyta</taxon>
        <taxon>Embryophyta</taxon>
        <taxon>Tracheophyta</taxon>
        <taxon>Spermatophyta</taxon>
        <taxon>Magnoliopsida</taxon>
        <taxon>Liliopsida</taxon>
        <taxon>Poales</taxon>
        <taxon>Poaceae</taxon>
        <taxon>PACMAD clade</taxon>
        <taxon>Panicoideae</taxon>
        <taxon>Panicodae</taxon>
        <taxon>Paniceae</taxon>
        <taxon>Panicinae</taxon>
        <taxon>Panicum</taxon>
        <taxon>Panicum sect. Panicum</taxon>
    </lineage>
</organism>
<sequence>MASCLPAPPCHAGVDEDEDKTKARPKASLLPFPSPNSPSPNASSRTRTRSPTPAPPQDPRRRPLRPPPPPRLPTVIDRPKNHSCCWRQLVAGYFVLNAAADSSTLPLPEPQLIINAANLGIIASPTAFAGYMVAELQPFVGDDHATLLCFSSDVGEWVDKTISYPWSLGDQSNNPLPARPFSSHAVLSLHGRLCRPSRSTTARLPPCLTGTAPSGSATASCASSTCTEIGTPPARSRSPSGRTLPDPDSTEWALEHQASFHHIWAHPTYKAAGLPTKIPVLALIHPDNSAVVYFFLDHHLFVYIL</sequence>
<dbReference type="AlphaFoldDB" id="A0A2T8IPH0"/>
<name>A0A2T8IPH0_9POAL</name>
<protein>
    <submittedName>
        <fullName evidence="2">Uncharacterized protein</fullName>
    </submittedName>
</protein>
<reference evidence="2" key="1">
    <citation type="submission" date="2018-04" db="EMBL/GenBank/DDBJ databases">
        <title>WGS assembly of Panicum hallii.</title>
        <authorList>
            <person name="Lovell J."/>
            <person name="Jenkins J."/>
            <person name="Lowry D."/>
            <person name="Mamidi S."/>
            <person name="Sreedasyam A."/>
            <person name="Weng X."/>
            <person name="Barry K."/>
            <person name="Bonette J."/>
            <person name="Campitelli B."/>
            <person name="Daum C."/>
            <person name="Gordon S."/>
            <person name="Gould B."/>
            <person name="Lipzen A."/>
            <person name="Macqueen A."/>
            <person name="Palacio-Mejia J."/>
            <person name="Plott C."/>
            <person name="Shakirov E."/>
            <person name="Shu S."/>
            <person name="Yoshinaga Y."/>
            <person name="Zane M."/>
            <person name="Rokhsar D."/>
            <person name="Grimwood J."/>
            <person name="Schmutz J."/>
            <person name="Juenger T."/>
        </authorList>
    </citation>
    <scope>NUCLEOTIDE SEQUENCE [LARGE SCALE GENOMIC DNA]</scope>
    <source>
        <strain evidence="2">FIL2</strain>
    </source>
</reference>
<dbReference type="PANTHER" id="PTHR33086:SF73">
    <property type="entry name" value="OS01G0245901 PROTEIN"/>
    <property type="match status" value="1"/>
</dbReference>
<feature type="compositionally biased region" description="Low complexity" evidence="1">
    <location>
        <begin position="39"/>
        <end position="51"/>
    </location>
</feature>
<dbReference type="EMBL" id="CM008050">
    <property type="protein sequence ID" value="PVH39582.1"/>
    <property type="molecule type" value="Genomic_DNA"/>
</dbReference>